<dbReference type="Proteomes" id="UP000256710">
    <property type="component" value="Unassembled WGS sequence"/>
</dbReference>
<sequence>MARVGMQGSFLAVLALVFVQLHHVVGSGTALEPAYVSGCYPPGRAVLADNFYSDF</sequence>
<evidence type="ECO:0000313" key="2">
    <source>
        <dbReference type="Proteomes" id="UP000256710"/>
    </source>
</evidence>
<name>A0ABY1V0K6_9BURK</name>
<protein>
    <submittedName>
        <fullName evidence="1">Uncharacterized protein</fullName>
    </submittedName>
</protein>
<dbReference type="EMBL" id="OFTC01000019">
    <property type="protein sequence ID" value="SOZ36206.1"/>
    <property type="molecule type" value="Genomic_DNA"/>
</dbReference>
<organism evidence="1 2">
    <name type="scientific">Cupriavidus neocaledonicus</name>
    <dbReference type="NCBI Taxonomy" id="1040979"/>
    <lineage>
        <taxon>Bacteria</taxon>
        <taxon>Pseudomonadati</taxon>
        <taxon>Pseudomonadota</taxon>
        <taxon>Betaproteobacteria</taxon>
        <taxon>Burkholderiales</taxon>
        <taxon>Burkholderiaceae</taxon>
        <taxon>Cupriavidus</taxon>
    </lineage>
</organism>
<evidence type="ECO:0000313" key="1">
    <source>
        <dbReference type="EMBL" id="SOZ36206.1"/>
    </source>
</evidence>
<gene>
    <name evidence="1" type="ORF">CBM2605_A260045</name>
</gene>
<keyword evidence="2" id="KW-1185">Reference proteome</keyword>
<accession>A0ABY1V0K6</accession>
<comment type="caution">
    <text evidence="1">The sequence shown here is derived from an EMBL/GenBank/DDBJ whole genome shotgun (WGS) entry which is preliminary data.</text>
</comment>
<reference evidence="1 2" key="1">
    <citation type="submission" date="2018-01" db="EMBL/GenBank/DDBJ databases">
        <authorList>
            <person name="Clerissi C."/>
        </authorList>
    </citation>
    <scope>NUCLEOTIDE SEQUENCE [LARGE SCALE GENOMIC DNA]</scope>
    <source>
        <strain evidence="1">Cupriavidus taiwanensis STM 6082</strain>
    </source>
</reference>
<proteinExistence type="predicted"/>